<evidence type="ECO:0000256" key="1">
    <source>
        <dbReference type="SAM" id="MobiDB-lite"/>
    </source>
</evidence>
<dbReference type="AlphaFoldDB" id="X8CG54"/>
<accession>X8CG54</accession>
<organism evidence="2">
    <name type="scientific">Mycobacterium xenopi 4042</name>
    <dbReference type="NCBI Taxonomy" id="1299334"/>
    <lineage>
        <taxon>Bacteria</taxon>
        <taxon>Bacillati</taxon>
        <taxon>Actinomycetota</taxon>
        <taxon>Actinomycetes</taxon>
        <taxon>Mycobacteriales</taxon>
        <taxon>Mycobacteriaceae</taxon>
        <taxon>Mycobacterium</taxon>
    </lineage>
</organism>
<gene>
    <name evidence="2" type="ORF">I553_1368</name>
</gene>
<dbReference type="GO" id="GO:0032259">
    <property type="term" value="P:methylation"/>
    <property type="evidence" value="ECO:0007669"/>
    <property type="project" value="UniProtKB-KW"/>
</dbReference>
<name>X8CG54_MYCXE</name>
<dbReference type="EC" id="2.1.1.148" evidence="2"/>
<feature type="region of interest" description="Disordered" evidence="1">
    <location>
        <begin position="1"/>
        <end position="84"/>
    </location>
</feature>
<dbReference type="EMBL" id="JAOB01000032">
    <property type="protein sequence ID" value="EUA54771.1"/>
    <property type="molecule type" value="Genomic_DNA"/>
</dbReference>
<proteinExistence type="predicted"/>
<sequence>MQLIAKTEFLAPPDVPWSTDAIGGKPSPSSPAGPVTRAGRNRTRRPRPTPPTSGTSSTSAIFPYSSMRASRFTSPGFRAPAPTS</sequence>
<keyword evidence="2" id="KW-0489">Methyltransferase</keyword>
<comment type="caution">
    <text evidence="2">The sequence shown here is derived from an EMBL/GenBank/DDBJ whole genome shotgun (WGS) entry which is preliminary data.</text>
</comment>
<keyword evidence="2" id="KW-0808">Transferase</keyword>
<reference evidence="2" key="1">
    <citation type="submission" date="2014-01" db="EMBL/GenBank/DDBJ databases">
        <authorList>
            <person name="Brown-Elliot B."/>
            <person name="Wallace R."/>
            <person name="Lenaerts A."/>
            <person name="Ordway D."/>
            <person name="DeGroote M.A."/>
            <person name="Parker T."/>
            <person name="Sizemore C."/>
            <person name="Tallon L.J."/>
            <person name="Sadzewicz L.K."/>
            <person name="Sengamalay N."/>
            <person name="Fraser C.M."/>
            <person name="Hine E."/>
            <person name="Shefchek K.A."/>
            <person name="Das S.P."/>
            <person name="Tettelin H."/>
        </authorList>
    </citation>
    <scope>NUCLEOTIDE SEQUENCE [LARGE SCALE GENOMIC DNA]</scope>
    <source>
        <strain evidence="2">4042</strain>
    </source>
</reference>
<dbReference type="GO" id="GO:0050797">
    <property type="term" value="F:thymidylate synthase (FAD) activity"/>
    <property type="evidence" value="ECO:0007669"/>
    <property type="project" value="UniProtKB-EC"/>
</dbReference>
<protein>
    <submittedName>
        <fullName evidence="2">Thymidylate synthase thyX domain protein</fullName>
        <ecNumber evidence="2">2.1.1.148</ecNumber>
    </submittedName>
</protein>
<evidence type="ECO:0000313" key="2">
    <source>
        <dbReference type="EMBL" id="EUA54771.1"/>
    </source>
</evidence>